<organism evidence="5 6">
    <name type="scientific">Vibrio algarum</name>
    <dbReference type="NCBI Taxonomy" id="3020714"/>
    <lineage>
        <taxon>Bacteria</taxon>
        <taxon>Pseudomonadati</taxon>
        <taxon>Pseudomonadota</taxon>
        <taxon>Gammaproteobacteria</taxon>
        <taxon>Vibrionales</taxon>
        <taxon>Vibrionaceae</taxon>
        <taxon>Vibrio</taxon>
    </lineage>
</organism>
<dbReference type="PANTHER" id="PTHR43860:SF2">
    <property type="entry name" value="BETAINE ALDEHYDE DEHYDROGENASE-RELATED"/>
    <property type="match status" value="1"/>
</dbReference>
<comment type="similarity">
    <text evidence="1">Belongs to the aldehyde dehydrogenase family.</text>
</comment>
<keyword evidence="3" id="KW-0520">NAD</keyword>
<comment type="caution">
    <text evidence="5">The sequence shown here is derived from an EMBL/GenBank/DDBJ whole genome shotgun (WGS) entry which is preliminary data.</text>
</comment>
<accession>A0ABT4YW30</accession>
<dbReference type="InterPro" id="IPR016161">
    <property type="entry name" value="Ald_DH/histidinol_DH"/>
</dbReference>
<evidence type="ECO:0000256" key="3">
    <source>
        <dbReference type="ARBA" id="ARBA00023027"/>
    </source>
</evidence>
<dbReference type="PANTHER" id="PTHR43860">
    <property type="entry name" value="BETAINE ALDEHYDE DEHYDROGENASE"/>
    <property type="match status" value="1"/>
</dbReference>
<evidence type="ECO:0000313" key="5">
    <source>
        <dbReference type="EMBL" id="MDB1125203.1"/>
    </source>
</evidence>
<sequence>MEKNIKKYDNFIGGVFAECKERIKVYNPATEELISTIPSSGEEDISRALESATHAKQNWAGLPAIERAKHLRVIANKIREKVLFWLVSLVRNRVKH</sequence>
<keyword evidence="6" id="KW-1185">Reference proteome</keyword>
<dbReference type="InterPro" id="IPR016162">
    <property type="entry name" value="Ald_DH_N"/>
</dbReference>
<dbReference type="InterPro" id="IPR015590">
    <property type="entry name" value="Aldehyde_DH_dom"/>
</dbReference>
<dbReference type="RefSeq" id="WP_272138694.1">
    <property type="nucleotide sequence ID" value="NZ_JAQLOI010000003.1"/>
</dbReference>
<dbReference type="Pfam" id="PF00171">
    <property type="entry name" value="Aldedh"/>
    <property type="match status" value="1"/>
</dbReference>
<dbReference type="SUPFAM" id="SSF53720">
    <property type="entry name" value="ALDH-like"/>
    <property type="match status" value="1"/>
</dbReference>
<evidence type="ECO:0000256" key="1">
    <source>
        <dbReference type="ARBA" id="ARBA00009986"/>
    </source>
</evidence>
<reference evidence="5 6" key="1">
    <citation type="submission" date="2023-01" db="EMBL/GenBank/DDBJ databases">
        <title>Vibrio sp. KJ40-1 sp.nov, isolated from marine algae.</title>
        <authorList>
            <person name="Butt M."/>
            <person name="Kim J.M.J."/>
            <person name="Jeon C.O.C."/>
        </authorList>
    </citation>
    <scope>NUCLEOTIDE SEQUENCE [LARGE SCALE GENOMIC DNA]</scope>
    <source>
        <strain evidence="5 6">KJ40-1</strain>
    </source>
</reference>
<protein>
    <submittedName>
        <fullName evidence="5">Aldehyde dehydrogenase family protein</fullName>
    </submittedName>
</protein>
<feature type="domain" description="Aldehyde dehydrogenase" evidence="4">
    <location>
        <begin position="20"/>
        <end position="81"/>
    </location>
</feature>
<proteinExistence type="inferred from homology"/>
<keyword evidence="2" id="KW-0560">Oxidoreductase</keyword>
<dbReference type="Proteomes" id="UP001210678">
    <property type="component" value="Unassembled WGS sequence"/>
</dbReference>
<gene>
    <name evidence="5" type="ORF">PGX00_16765</name>
</gene>
<name>A0ABT4YW30_9VIBR</name>
<evidence type="ECO:0000256" key="2">
    <source>
        <dbReference type="ARBA" id="ARBA00023002"/>
    </source>
</evidence>
<evidence type="ECO:0000259" key="4">
    <source>
        <dbReference type="Pfam" id="PF00171"/>
    </source>
</evidence>
<evidence type="ECO:0000313" key="6">
    <source>
        <dbReference type="Proteomes" id="UP001210678"/>
    </source>
</evidence>
<dbReference type="Gene3D" id="3.40.605.10">
    <property type="entry name" value="Aldehyde Dehydrogenase, Chain A, domain 1"/>
    <property type="match status" value="1"/>
</dbReference>
<dbReference type="EMBL" id="JAQLOI010000003">
    <property type="protein sequence ID" value="MDB1125203.1"/>
    <property type="molecule type" value="Genomic_DNA"/>
</dbReference>